<reference evidence="1" key="1">
    <citation type="submission" date="2018-02" db="EMBL/GenBank/DDBJ databases">
        <title>Rhizophora mucronata_Transcriptome.</title>
        <authorList>
            <person name="Meera S.P."/>
            <person name="Sreeshan A."/>
            <person name="Augustine A."/>
        </authorList>
    </citation>
    <scope>NUCLEOTIDE SEQUENCE</scope>
    <source>
        <tissue evidence="1">Leaf</tissue>
    </source>
</reference>
<dbReference type="EMBL" id="GGEC01017539">
    <property type="protein sequence ID" value="MBW98022.1"/>
    <property type="molecule type" value="Transcribed_RNA"/>
</dbReference>
<accession>A0A2P2JX56</accession>
<sequence>MFSQFKGLVYSDNLRKSSLLLCLCAPCVHCAMCKDMPKKRRRK</sequence>
<name>A0A2P2JX56_RHIMU</name>
<organism evidence="1">
    <name type="scientific">Rhizophora mucronata</name>
    <name type="common">Asiatic mangrove</name>
    <dbReference type="NCBI Taxonomy" id="61149"/>
    <lineage>
        <taxon>Eukaryota</taxon>
        <taxon>Viridiplantae</taxon>
        <taxon>Streptophyta</taxon>
        <taxon>Embryophyta</taxon>
        <taxon>Tracheophyta</taxon>
        <taxon>Spermatophyta</taxon>
        <taxon>Magnoliopsida</taxon>
        <taxon>eudicotyledons</taxon>
        <taxon>Gunneridae</taxon>
        <taxon>Pentapetalae</taxon>
        <taxon>rosids</taxon>
        <taxon>fabids</taxon>
        <taxon>Malpighiales</taxon>
        <taxon>Rhizophoraceae</taxon>
        <taxon>Rhizophora</taxon>
    </lineage>
</organism>
<protein>
    <submittedName>
        <fullName evidence="1">Uncharacterized protein</fullName>
    </submittedName>
</protein>
<proteinExistence type="predicted"/>
<dbReference type="AlphaFoldDB" id="A0A2P2JX56"/>
<evidence type="ECO:0000313" key="1">
    <source>
        <dbReference type="EMBL" id="MBW98022.1"/>
    </source>
</evidence>